<dbReference type="InterPro" id="IPR028263">
    <property type="entry name" value="FliG_N"/>
</dbReference>
<comment type="subcellular location">
    <subcellularLocation>
        <location evidence="1 12">Bacterial flagellum basal body</location>
    </subcellularLocation>
    <subcellularLocation>
        <location evidence="2 12">Cell inner membrane</location>
        <topology evidence="2 12">Peripheral membrane protein</topology>
        <orientation evidence="2 12">Cytoplasmic side</orientation>
    </subcellularLocation>
</comment>
<dbReference type="Pfam" id="PF14842">
    <property type="entry name" value="FliG_N"/>
    <property type="match status" value="1"/>
</dbReference>
<name>A0A6M8FSN6_9GAMM</name>
<dbReference type="NCBIfam" id="TIGR00207">
    <property type="entry name" value="fliG"/>
    <property type="match status" value="1"/>
</dbReference>
<dbReference type="InterPro" id="IPR011002">
    <property type="entry name" value="FliG_a-hlx"/>
</dbReference>
<dbReference type="Gene3D" id="1.10.220.30">
    <property type="match status" value="3"/>
</dbReference>
<evidence type="ECO:0000259" key="14">
    <source>
        <dbReference type="Pfam" id="PF14841"/>
    </source>
</evidence>
<keyword evidence="10 12" id="KW-0975">Bacterial flagellum</keyword>
<dbReference type="InterPro" id="IPR000090">
    <property type="entry name" value="Flg_Motor_Flig"/>
</dbReference>
<evidence type="ECO:0000256" key="6">
    <source>
        <dbReference type="ARBA" id="ARBA00022500"/>
    </source>
</evidence>
<dbReference type="GO" id="GO:0009425">
    <property type="term" value="C:bacterial-type flagellum basal body"/>
    <property type="evidence" value="ECO:0007669"/>
    <property type="project" value="UniProtKB-SubCell"/>
</dbReference>
<dbReference type="Pfam" id="PF01706">
    <property type="entry name" value="FliG_C"/>
    <property type="match status" value="1"/>
</dbReference>
<evidence type="ECO:0000259" key="15">
    <source>
        <dbReference type="Pfam" id="PF14842"/>
    </source>
</evidence>
<keyword evidence="17" id="KW-1185">Reference proteome</keyword>
<keyword evidence="9 12" id="KW-0472">Membrane</keyword>
<dbReference type="GO" id="GO:0005886">
    <property type="term" value="C:plasma membrane"/>
    <property type="evidence" value="ECO:0007669"/>
    <property type="project" value="UniProtKB-SubCell"/>
</dbReference>
<dbReference type="InterPro" id="IPR032779">
    <property type="entry name" value="FliG_M"/>
</dbReference>
<keyword evidence="16" id="KW-0966">Cell projection</keyword>
<keyword evidence="7 12" id="KW-0997">Cell inner membrane</keyword>
<dbReference type="PRINTS" id="PR00954">
    <property type="entry name" value="FLGMOTORFLIG"/>
</dbReference>
<evidence type="ECO:0000256" key="8">
    <source>
        <dbReference type="ARBA" id="ARBA00022779"/>
    </source>
</evidence>
<comment type="function">
    <text evidence="11 12">FliG is one of three proteins (FliG, FliN, FliM) that forms the rotor-mounted switch complex (C ring), located at the base of the basal body. This complex interacts with the CheY and CheZ chemotaxis proteins, in addition to contacting components of the motor that determine the direction of flagellar rotation.</text>
</comment>
<evidence type="ECO:0000256" key="4">
    <source>
        <dbReference type="ARBA" id="ARBA00021870"/>
    </source>
</evidence>
<evidence type="ECO:0000256" key="10">
    <source>
        <dbReference type="ARBA" id="ARBA00023143"/>
    </source>
</evidence>
<dbReference type="FunFam" id="1.10.220.30:FF:000004">
    <property type="entry name" value="Flagellar motor switch protein FliG"/>
    <property type="match status" value="1"/>
</dbReference>
<dbReference type="FunFam" id="1.10.220.30:FF:000001">
    <property type="entry name" value="Flagellar motor switch protein FliG"/>
    <property type="match status" value="1"/>
</dbReference>
<accession>A0A6M8FSN6</accession>
<keyword evidence="16" id="KW-0282">Flagellum</keyword>
<reference evidence="16" key="1">
    <citation type="submission" date="2020-07" db="EMBL/GenBank/DDBJ databases">
        <title>Nitrate ammonifying Pseudomonas campi sp. nov. isolated from German agricultural grassland.</title>
        <authorList>
            <person name="Timsy T."/>
            <person name="Ulrich A."/>
            <person name="Spanner T."/>
            <person name="Foesel B."/>
            <person name="Kolb S."/>
            <person name="Horn M.A."/>
            <person name="Behrendt U."/>
        </authorList>
    </citation>
    <scope>NUCLEOTIDE SEQUENCE</scope>
    <source>
        <strain evidence="16">S1-A32-2</strain>
    </source>
</reference>
<keyword evidence="8 12" id="KW-0283">Flagellar rotation</keyword>
<dbReference type="GO" id="GO:0006935">
    <property type="term" value="P:chemotaxis"/>
    <property type="evidence" value="ECO:0007669"/>
    <property type="project" value="UniProtKB-KW"/>
</dbReference>
<evidence type="ECO:0000313" key="16">
    <source>
        <dbReference type="EMBL" id="QKE63066.1"/>
    </source>
</evidence>
<evidence type="ECO:0000256" key="7">
    <source>
        <dbReference type="ARBA" id="ARBA00022519"/>
    </source>
</evidence>
<dbReference type="InterPro" id="IPR023087">
    <property type="entry name" value="Flg_Motor_Flig_C"/>
</dbReference>
<dbReference type="Proteomes" id="UP000501379">
    <property type="component" value="Chromosome"/>
</dbReference>
<evidence type="ECO:0000256" key="11">
    <source>
        <dbReference type="ARBA" id="ARBA00025598"/>
    </source>
</evidence>
<evidence type="ECO:0000256" key="2">
    <source>
        <dbReference type="ARBA" id="ARBA00004515"/>
    </source>
</evidence>
<evidence type="ECO:0000256" key="12">
    <source>
        <dbReference type="PIRNR" id="PIRNR003161"/>
    </source>
</evidence>
<dbReference type="AlphaFoldDB" id="A0A6M8FSN6"/>
<dbReference type="KEGG" id="pcam:HNE05_06720"/>
<feature type="domain" description="Flagellar motor switch protein FliG middle" evidence="14">
    <location>
        <begin position="121"/>
        <end position="194"/>
    </location>
</feature>
<dbReference type="Pfam" id="PF14841">
    <property type="entry name" value="FliG_M"/>
    <property type="match status" value="1"/>
</dbReference>
<evidence type="ECO:0000313" key="17">
    <source>
        <dbReference type="Proteomes" id="UP000501379"/>
    </source>
</evidence>
<organism evidence="16 17">
    <name type="scientific">Aquipseudomonas campi</name>
    <dbReference type="NCBI Taxonomy" id="2731681"/>
    <lineage>
        <taxon>Bacteria</taxon>
        <taxon>Pseudomonadati</taxon>
        <taxon>Pseudomonadota</taxon>
        <taxon>Gammaproteobacteria</taxon>
        <taxon>Pseudomonadales</taxon>
        <taxon>Pseudomonadaceae</taxon>
        <taxon>Aquipseudomonas</taxon>
    </lineage>
</organism>
<evidence type="ECO:0000256" key="5">
    <source>
        <dbReference type="ARBA" id="ARBA00022475"/>
    </source>
</evidence>
<sequence length="339" mass="36833">MSNENVRLTKLSKVEKAAILLLSLGETDAAQVLRHLGPKEVQRVGVAMAGMRNVQREQVEQVMGEFVDIVGDQTSLGVGSDAYIRKMLTAALGEDKAGNLIDRILLGGSTSGLDSLKWMEPRAVADVIRYEHPQIQAIVVAYLDPDQAGEVLGHFDHKVRLDIVLRVSSLNTVQPAALKELNLILEKQFSGSSNTTRANLGGVKRAADIMNFLDSSIEGQLMDSIREVDEDLSTQIEDLMFVFDNLADVDDKGIQALLREVSSDVLVLALKGADEAIKEKVFKNMSKRAAELLRDDLDAKGPVRVSDVETAQKEILTIARRMAESGEIVLGGAGGEAMI</sequence>
<evidence type="ECO:0000259" key="13">
    <source>
        <dbReference type="Pfam" id="PF01706"/>
    </source>
</evidence>
<gene>
    <name evidence="16" type="primary">fliG</name>
    <name evidence="16" type="ORF">HNE05_06720</name>
</gene>
<dbReference type="RefSeq" id="WP_173205931.1">
    <property type="nucleotide sequence ID" value="NZ_CP053697.2"/>
</dbReference>
<evidence type="ECO:0000256" key="1">
    <source>
        <dbReference type="ARBA" id="ARBA00004117"/>
    </source>
</evidence>
<dbReference type="PANTHER" id="PTHR30534">
    <property type="entry name" value="FLAGELLAR MOTOR SWITCH PROTEIN FLIG"/>
    <property type="match status" value="1"/>
</dbReference>
<evidence type="ECO:0000256" key="9">
    <source>
        <dbReference type="ARBA" id="ARBA00023136"/>
    </source>
</evidence>
<feature type="domain" description="Flagellar motor switch protein FliG C-terminal" evidence="13">
    <location>
        <begin position="224"/>
        <end position="330"/>
    </location>
</feature>
<protein>
    <recommendedName>
        <fullName evidence="4 12">Flagellar motor switch protein FliG</fullName>
    </recommendedName>
</protein>
<keyword evidence="16" id="KW-0969">Cilium</keyword>
<dbReference type="EMBL" id="CP053697">
    <property type="protein sequence ID" value="QKE63066.1"/>
    <property type="molecule type" value="Genomic_DNA"/>
</dbReference>
<evidence type="ECO:0000256" key="3">
    <source>
        <dbReference type="ARBA" id="ARBA00010299"/>
    </source>
</evidence>
<dbReference type="GO" id="GO:0003774">
    <property type="term" value="F:cytoskeletal motor activity"/>
    <property type="evidence" value="ECO:0007669"/>
    <property type="project" value="InterPro"/>
</dbReference>
<keyword evidence="5 12" id="KW-1003">Cell membrane</keyword>
<comment type="similarity">
    <text evidence="3 12">Belongs to the FliG family.</text>
</comment>
<dbReference type="PANTHER" id="PTHR30534:SF0">
    <property type="entry name" value="FLAGELLAR MOTOR SWITCH PROTEIN FLIG"/>
    <property type="match status" value="1"/>
</dbReference>
<keyword evidence="6 12" id="KW-0145">Chemotaxis</keyword>
<dbReference type="FunFam" id="1.10.220.30:FF:000007">
    <property type="entry name" value="Flagellar motor switch protein FliG"/>
    <property type="match status" value="1"/>
</dbReference>
<dbReference type="GO" id="GO:0071973">
    <property type="term" value="P:bacterial-type flagellum-dependent cell motility"/>
    <property type="evidence" value="ECO:0007669"/>
    <property type="project" value="InterPro"/>
</dbReference>
<dbReference type="SUPFAM" id="SSF48029">
    <property type="entry name" value="FliG"/>
    <property type="match status" value="2"/>
</dbReference>
<proteinExistence type="inferred from homology"/>
<dbReference type="PIRSF" id="PIRSF003161">
    <property type="entry name" value="FliG"/>
    <property type="match status" value="1"/>
</dbReference>
<feature type="domain" description="Flagellar motor switch protein FliG N-terminal" evidence="15">
    <location>
        <begin position="10"/>
        <end position="110"/>
    </location>
</feature>